<protein>
    <recommendedName>
        <fullName evidence="3">peptidylprolyl isomerase</fullName>
        <ecNumber evidence="3">5.2.1.8</ecNumber>
    </recommendedName>
</protein>
<dbReference type="PANTHER" id="PTHR11071:SF561">
    <property type="entry name" value="PEPTIDYL-PROLYL CIS-TRANS ISOMERASE D-RELATED"/>
    <property type="match status" value="1"/>
</dbReference>
<dbReference type="AlphaFoldDB" id="A0A5C7GUH4"/>
<evidence type="ECO:0000256" key="3">
    <source>
        <dbReference type="ARBA" id="ARBA00013194"/>
    </source>
</evidence>
<dbReference type="GO" id="GO:0006457">
    <property type="term" value="P:protein folding"/>
    <property type="evidence" value="ECO:0007669"/>
    <property type="project" value="TreeGrafter"/>
</dbReference>
<dbReference type="GO" id="GO:0005737">
    <property type="term" value="C:cytoplasm"/>
    <property type="evidence" value="ECO:0007669"/>
    <property type="project" value="TreeGrafter"/>
</dbReference>
<dbReference type="InterPro" id="IPR002130">
    <property type="entry name" value="Cyclophilin-type_PPIase_dom"/>
</dbReference>
<name>A0A5C7GUH4_9ROSI</name>
<evidence type="ECO:0000256" key="1">
    <source>
        <dbReference type="ARBA" id="ARBA00000971"/>
    </source>
</evidence>
<evidence type="ECO:0000256" key="6">
    <source>
        <dbReference type="SAM" id="MobiDB-lite"/>
    </source>
</evidence>
<dbReference type="InterPro" id="IPR029000">
    <property type="entry name" value="Cyclophilin-like_dom_sf"/>
</dbReference>
<keyword evidence="10" id="KW-1185">Reference proteome</keyword>
<feature type="chain" id="PRO_5022743753" description="peptidylprolyl isomerase" evidence="7">
    <location>
        <begin position="19"/>
        <end position="660"/>
    </location>
</feature>
<keyword evidence="4" id="KW-0697">Rotamase</keyword>
<comment type="caution">
    <text evidence="9">The sequence shown here is derived from an EMBL/GenBank/DDBJ whole genome shotgun (WGS) entry which is preliminary data.</text>
</comment>
<feature type="region of interest" description="Disordered" evidence="6">
    <location>
        <begin position="197"/>
        <end position="219"/>
    </location>
</feature>
<dbReference type="SUPFAM" id="SSF50891">
    <property type="entry name" value="Cyclophilin-like"/>
    <property type="match status" value="1"/>
</dbReference>
<sequence length="660" mass="73966">MKLKVVLTSLLLVSVVLSSSVLIESAIVEPQHYVHCTISRLQYTSRCSRFSFYSCLLYWGWVGCSYGAGLLTAMQLENVIEKEQEESSDEDQDHNFKLDGVDESMYNHRTTASFVRSPDDPPSKKYDIDFQTHKSTVHTSSLPSTIADLYSAIASLIKESDSKTVSLIKESEERQLSCFRAELNKIREEIKVGDTLGKKSTKENSGTSNQKNDKVSEEDRDGELLFKQAEKNDVQADATCNVTAMEESVGQDEAASKSDGVASKIDFEKHSSDPRADAPAVSKMVENVDNRTILDENELKEINNCVEFCIQEIVQKVKPSTKKSVQQLVLDDLASPSVVAYDVADPSVMYKDHDKARAKKRTRFLNNHWINPLAKRLKSNVSDKPSTQDEITNVEFATFMKTKQPTCLYTEQIKFMEHHEFKELVDPRKLISDMVNLKRRWDFLMEEMEAVREIQEVHMSDQEKGNEGKDPPDFSFAFYTSSKQNFKKMPNPRVFLDLNICGEPVGRLVIELLSDSTPKTTENFRALCTGEKGIGKNGKALHYKGTTFHRVIPRSMFNGGDLTEGNGLGGESIYGDSFTNENFRNKHISPGILSMANTGPGTNNSQFIICTDKTEWLDGINVVFDIVVKGFNVMKIVQKVGSISGLTSKPVTIADCGQLC</sequence>
<evidence type="ECO:0000313" key="9">
    <source>
        <dbReference type="EMBL" id="TXG48368.1"/>
    </source>
</evidence>
<dbReference type="OrthoDB" id="193499at2759"/>
<dbReference type="PANTHER" id="PTHR11071">
    <property type="entry name" value="PEPTIDYL-PROLYL CIS-TRANS ISOMERASE"/>
    <property type="match status" value="1"/>
</dbReference>
<keyword evidence="5" id="KW-0413">Isomerase</keyword>
<dbReference type="Gene3D" id="2.40.100.10">
    <property type="entry name" value="Cyclophilin-like"/>
    <property type="match status" value="1"/>
</dbReference>
<gene>
    <name evidence="9" type="ORF">EZV62_027662</name>
</gene>
<dbReference type="EMBL" id="VAHF01000013">
    <property type="protein sequence ID" value="TXG48368.1"/>
    <property type="molecule type" value="Genomic_DNA"/>
</dbReference>
<feature type="domain" description="PPIase cyclophilin-type" evidence="8">
    <location>
        <begin position="495"/>
        <end position="658"/>
    </location>
</feature>
<dbReference type="PRINTS" id="PR00153">
    <property type="entry name" value="CSAPPISMRASE"/>
</dbReference>
<dbReference type="EC" id="5.2.1.8" evidence="3"/>
<evidence type="ECO:0000256" key="4">
    <source>
        <dbReference type="ARBA" id="ARBA00023110"/>
    </source>
</evidence>
<dbReference type="PROSITE" id="PS50072">
    <property type="entry name" value="CSA_PPIASE_2"/>
    <property type="match status" value="1"/>
</dbReference>
<dbReference type="Pfam" id="PF00160">
    <property type="entry name" value="Pro_isomerase"/>
    <property type="match status" value="1"/>
</dbReference>
<organism evidence="9 10">
    <name type="scientific">Acer yangbiense</name>
    <dbReference type="NCBI Taxonomy" id="1000413"/>
    <lineage>
        <taxon>Eukaryota</taxon>
        <taxon>Viridiplantae</taxon>
        <taxon>Streptophyta</taxon>
        <taxon>Embryophyta</taxon>
        <taxon>Tracheophyta</taxon>
        <taxon>Spermatophyta</taxon>
        <taxon>Magnoliopsida</taxon>
        <taxon>eudicotyledons</taxon>
        <taxon>Gunneridae</taxon>
        <taxon>Pentapetalae</taxon>
        <taxon>rosids</taxon>
        <taxon>malvids</taxon>
        <taxon>Sapindales</taxon>
        <taxon>Sapindaceae</taxon>
        <taxon>Hippocastanoideae</taxon>
        <taxon>Acereae</taxon>
        <taxon>Acer</taxon>
    </lineage>
</organism>
<evidence type="ECO:0000259" key="8">
    <source>
        <dbReference type="PROSITE" id="PS50072"/>
    </source>
</evidence>
<dbReference type="FunFam" id="2.40.100.10:FF:000025">
    <property type="entry name" value="Peptidyl-prolyl cis-trans isomerase CYP19-2"/>
    <property type="match status" value="1"/>
</dbReference>
<evidence type="ECO:0000256" key="2">
    <source>
        <dbReference type="ARBA" id="ARBA00007365"/>
    </source>
</evidence>
<feature type="signal peptide" evidence="7">
    <location>
        <begin position="1"/>
        <end position="18"/>
    </location>
</feature>
<proteinExistence type="inferred from homology"/>
<reference evidence="10" key="1">
    <citation type="journal article" date="2019" name="Gigascience">
        <title>De novo genome assembly of the endangered Acer yangbiense, a plant species with extremely small populations endemic to Yunnan Province, China.</title>
        <authorList>
            <person name="Yang J."/>
            <person name="Wariss H.M."/>
            <person name="Tao L."/>
            <person name="Zhang R."/>
            <person name="Yun Q."/>
            <person name="Hollingsworth P."/>
            <person name="Dao Z."/>
            <person name="Luo G."/>
            <person name="Guo H."/>
            <person name="Ma Y."/>
            <person name="Sun W."/>
        </authorList>
    </citation>
    <scope>NUCLEOTIDE SEQUENCE [LARGE SCALE GENOMIC DNA]</scope>
    <source>
        <strain evidence="10">cv. Malutang</strain>
    </source>
</reference>
<evidence type="ECO:0000313" key="10">
    <source>
        <dbReference type="Proteomes" id="UP000323000"/>
    </source>
</evidence>
<comment type="catalytic activity">
    <reaction evidence="1">
        <text>[protein]-peptidylproline (omega=180) = [protein]-peptidylproline (omega=0)</text>
        <dbReference type="Rhea" id="RHEA:16237"/>
        <dbReference type="Rhea" id="RHEA-COMP:10747"/>
        <dbReference type="Rhea" id="RHEA-COMP:10748"/>
        <dbReference type="ChEBI" id="CHEBI:83833"/>
        <dbReference type="ChEBI" id="CHEBI:83834"/>
        <dbReference type="EC" id="5.2.1.8"/>
    </reaction>
</comment>
<accession>A0A5C7GUH4</accession>
<dbReference type="GO" id="GO:0003755">
    <property type="term" value="F:peptidyl-prolyl cis-trans isomerase activity"/>
    <property type="evidence" value="ECO:0007669"/>
    <property type="project" value="UniProtKB-KW"/>
</dbReference>
<evidence type="ECO:0000256" key="7">
    <source>
        <dbReference type="SAM" id="SignalP"/>
    </source>
</evidence>
<comment type="similarity">
    <text evidence="2">Belongs to the cyclophilin-type PPIase family.</text>
</comment>
<keyword evidence="7" id="KW-0732">Signal</keyword>
<dbReference type="GO" id="GO:0016018">
    <property type="term" value="F:cyclosporin A binding"/>
    <property type="evidence" value="ECO:0007669"/>
    <property type="project" value="TreeGrafter"/>
</dbReference>
<dbReference type="Proteomes" id="UP000323000">
    <property type="component" value="Chromosome 13"/>
</dbReference>
<evidence type="ECO:0000256" key="5">
    <source>
        <dbReference type="ARBA" id="ARBA00023235"/>
    </source>
</evidence>